<proteinExistence type="predicted"/>
<dbReference type="Proteomes" id="UP001596220">
    <property type="component" value="Unassembled WGS sequence"/>
</dbReference>
<evidence type="ECO:0000256" key="1">
    <source>
        <dbReference type="SAM" id="Phobius"/>
    </source>
</evidence>
<feature type="transmembrane region" description="Helical" evidence="1">
    <location>
        <begin position="43"/>
        <end position="62"/>
    </location>
</feature>
<gene>
    <name evidence="2" type="ORF">ACFP3R_34775</name>
</gene>
<feature type="transmembrane region" description="Helical" evidence="1">
    <location>
        <begin position="110"/>
        <end position="132"/>
    </location>
</feature>
<feature type="transmembrane region" description="Helical" evidence="1">
    <location>
        <begin position="74"/>
        <end position="98"/>
    </location>
</feature>
<organism evidence="2 3">
    <name type="scientific">Saccharothrix lopnurensis</name>
    <dbReference type="NCBI Taxonomy" id="1670621"/>
    <lineage>
        <taxon>Bacteria</taxon>
        <taxon>Bacillati</taxon>
        <taxon>Actinomycetota</taxon>
        <taxon>Actinomycetes</taxon>
        <taxon>Pseudonocardiales</taxon>
        <taxon>Pseudonocardiaceae</taxon>
        <taxon>Saccharothrix</taxon>
    </lineage>
</organism>
<keyword evidence="1" id="KW-0812">Transmembrane</keyword>
<keyword evidence="3" id="KW-1185">Reference proteome</keyword>
<sequence>MTGFLFQLTFWLTAPFWALMIFAPTWSWTARIVSSPLIAVPPVAIYAVLVAGHVPELLTAVSSPELGSMRELAASAWGTSAFWAHVIAWDLLVGAWMYREGRRLGVHPLLMGPLLVATILVAPLGFAVFLVVRRLCDTPDRATSVVTHE</sequence>
<accession>A0ABW1PGH3</accession>
<comment type="caution">
    <text evidence="2">The sequence shown here is derived from an EMBL/GenBank/DDBJ whole genome shotgun (WGS) entry which is preliminary data.</text>
</comment>
<evidence type="ECO:0000313" key="3">
    <source>
        <dbReference type="Proteomes" id="UP001596220"/>
    </source>
</evidence>
<reference evidence="3" key="1">
    <citation type="journal article" date="2019" name="Int. J. Syst. Evol. Microbiol.">
        <title>The Global Catalogue of Microorganisms (GCM) 10K type strain sequencing project: providing services to taxonomists for standard genome sequencing and annotation.</title>
        <authorList>
            <consortium name="The Broad Institute Genomics Platform"/>
            <consortium name="The Broad Institute Genome Sequencing Center for Infectious Disease"/>
            <person name="Wu L."/>
            <person name="Ma J."/>
        </authorList>
    </citation>
    <scope>NUCLEOTIDE SEQUENCE [LARGE SCALE GENOMIC DNA]</scope>
    <source>
        <strain evidence="3">CGMCC 4.7246</strain>
    </source>
</reference>
<name>A0ABW1PGH3_9PSEU</name>
<dbReference type="RefSeq" id="WP_380642730.1">
    <property type="nucleotide sequence ID" value="NZ_JBHSQO010000064.1"/>
</dbReference>
<keyword evidence="1" id="KW-0472">Membrane</keyword>
<keyword evidence="1" id="KW-1133">Transmembrane helix</keyword>
<evidence type="ECO:0000313" key="2">
    <source>
        <dbReference type="EMBL" id="MFC6094459.1"/>
    </source>
</evidence>
<dbReference type="EMBL" id="JBHSQO010000064">
    <property type="protein sequence ID" value="MFC6094459.1"/>
    <property type="molecule type" value="Genomic_DNA"/>
</dbReference>
<dbReference type="Pfam" id="PF14108">
    <property type="entry name" value="ABA4-like"/>
    <property type="match status" value="1"/>
</dbReference>
<dbReference type="InterPro" id="IPR025461">
    <property type="entry name" value="ABA4-like"/>
</dbReference>
<protein>
    <submittedName>
        <fullName evidence="2">ABA4-like family protein</fullName>
    </submittedName>
</protein>